<feature type="transmembrane region" description="Helical" evidence="1">
    <location>
        <begin position="249"/>
        <end position="273"/>
    </location>
</feature>
<organism evidence="2 3">
    <name type="scientific">Sphingobium subterraneum</name>
    <dbReference type="NCBI Taxonomy" id="627688"/>
    <lineage>
        <taxon>Bacteria</taxon>
        <taxon>Pseudomonadati</taxon>
        <taxon>Pseudomonadota</taxon>
        <taxon>Alphaproteobacteria</taxon>
        <taxon>Sphingomonadales</taxon>
        <taxon>Sphingomonadaceae</taxon>
        <taxon>Sphingobium</taxon>
    </lineage>
</organism>
<feature type="transmembrane region" description="Helical" evidence="1">
    <location>
        <begin position="369"/>
        <end position="386"/>
    </location>
</feature>
<comment type="caution">
    <text evidence="2">The sequence shown here is derived from an EMBL/GenBank/DDBJ whole genome shotgun (WGS) entry which is preliminary data.</text>
</comment>
<dbReference type="EMBL" id="JACIJP010000001">
    <property type="protein sequence ID" value="MBB6122640.1"/>
    <property type="molecule type" value="Genomic_DNA"/>
</dbReference>
<dbReference type="Proteomes" id="UP000552700">
    <property type="component" value="Unassembled WGS sequence"/>
</dbReference>
<evidence type="ECO:0000313" key="3">
    <source>
        <dbReference type="Proteomes" id="UP000552700"/>
    </source>
</evidence>
<feature type="transmembrane region" description="Helical" evidence="1">
    <location>
        <begin position="345"/>
        <end position="363"/>
    </location>
</feature>
<evidence type="ECO:0000313" key="2">
    <source>
        <dbReference type="EMBL" id="MBB6122640.1"/>
    </source>
</evidence>
<reference evidence="2 3" key="1">
    <citation type="submission" date="2020-08" db="EMBL/GenBank/DDBJ databases">
        <title>Genomic Encyclopedia of Type Strains, Phase IV (KMG-IV): sequencing the most valuable type-strain genomes for metagenomic binning, comparative biology and taxonomic classification.</title>
        <authorList>
            <person name="Goeker M."/>
        </authorList>
    </citation>
    <scope>NUCLEOTIDE SEQUENCE [LARGE SCALE GENOMIC DNA]</scope>
    <source>
        <strain evidence="2 3">DSM 102255</strain>
    </source>
</reference>
<feature type="transmembrane region" description="Helical" evidence="1">
    <location>
        <begin position="319"/>
        <end position="338"/>
    </location>
</feature>
<keyword evidence="1" id="KW-1133">Transmembrane helix</keyword>
<keyword evidence="3" id="KW-1185">Reference proteome</keyword>
<dbReference type="AlphaFoldDB" id="A0A841IWJ5"/>
<sequence>MAAIICATAASADTGGTPRGQLHFAGQSLMEYQARQARDIGVGHVLLLVDVVTPALSRTVDALSADGMKVQLIRDMATLVRDVPRDSDVVLFADGAIADQRYIDMLAQGSGNIVLVAEDSGSTGHFERIDGIHRWVGVARIAPDVLFGTLDLIGDWDFSLTLLRAAVQAGAKRVTVNAADVLDGRVALVDRQDTANLVAQALLAPASVAQGRNAGAEHYLLAPVAGMLTARLVRMQIPAGRARVGAGGLALFGLLMVYPGWLFVAGLVFLAALTANLVADQLSEMGRRKDGDGWLALVPVLIVLPGLVAIGAYGGRWDAALYLALMSLVILLAVRRGLGGAMPRWAALTPGSALVLLLIGLMLASEPTLVLLATLCAIFSIGRLLLQAGKSG</sequence>
<proteinExistence type="predicted"/>
<keyword evidence="1" id="KW-0812">Transmembrane</keyword>
<evidence type="ECO:0000256" key="1">
    <source>
        <dbReference type="SAM" id="Phobius"/>
    </source>
</evidence>
<name>A0A841IWJ5_9SPHN</name>
<keyword evidence="1" id="KW-0472">Membrane</keyword>
<protein>
    <submittedName>
        <fullName evidence="2">Uncharacterized protein</fullName>
    </submittedName>
</protein>
<accession>A0A841IWJ5</accession>
<gene>
    <name evidence="2" type="ORF">FHS92_000347</name>
</gene>
<feature type="transmembrane region" description="Helical" evidence="1">
    <location>
        <begin position="294"/>
        <end position="313"/>
    </location>
</feature>